<dbReference type="AlphaFoldDB" id="A0A9D9HI47"/>
<dbReference type="GO" id="GO:0043565">
    <property type="term" value="F:sequence-specific DNA binding"/>
    <property type="evidence" value="ECO:0007669"/>
    <property type="project" value="InterPro"/>
</dbReference>
<dbReference type="Gene3D" id="1.10.10.60">
    <property type="entry name" value="Homeodomain-like"/>
    <property type="match status" value="1"/>
</dbReference>
<dbReference type="FunFam" id="3.40.50.300:FF:000006">
    <property type="entry name" value="DNA-binding transcriptional regulator NtrC"/>
    <property type="match status" value="1"/>
</dbReference>
<dbReference type="GO" id="GO:0006355">
    <property type="term" value="P:regulation of DNA-templated transcription"/>
    <property type="evidence" value="ECO:0007669"/>
    <property type="project" value="InterPro"/>
</dbReference>
<dbReference type="EMBL" id="JADIMI010000050">
    <property type="protein sequence ID" value="MBO8452219.1"/>
    <property type="molecule type" value="Genomic_DNA"/>
</dbReference>
<feature type="domain" description="Response regulatory" evidence="7">
    <location>
        <begin position="7"/>
        <end position="126"/>
    </location>
</feature>
<keyword evidence="1" id="KW-0547">Nucleotide-binding</keyword>
<reference evidence="8" key="2">
    <citation type="journal article" date="2021" name="PeerJ">
        <title>Extensive microbial diversity within the chicken gut microbiome revealed by metagenomics and culture.</title>
        <authorList>
            <person name="Gilroy R."/>
            <person name="Ravi A."/>
            <person name="Getino M."/>
            <person name="Pursley I."/>
            <person name="Horton D.L."/>
            <person name="Alikhan N.F."/>
            <person name="Baker D."/>
            <person name="Gharbi K."/>
            <person name="Hall N."/>
            <person name="Watson M."/>
            <person name="Adriaenssens E.M."/>
            <person name="Foster-Nyarko E."/>
            <person name="Jarju S."/>
            <person name="Secka A."/>
            <person name="Antonio M."/>
            <person name="Oren A."/>
            <person name="Chaudhuri R.R."/>
            <person name="La Ragione R."/>
            <person name="Hildebrand F."/>
            <person name="Pallen M.J."/>
        </authorList>
    </citation>
    <scope>NUCLEOTIDE SEQUENCE</scope>
    <source>
        <strain evidence="8">B1-20833</strain>
    </source>
</reference>
<dbReference type="SUPFAM" id="SSF52540">
    <property type="entry name" value="P-loop containing nucleoside triphosphate hydrolases"/>
    <property type="match status" value="1"/>
</dbReference>
<keyword evidence="3" id="KW-0805">Transcription regulation</keyword>
<dbReference type="SMART" id="SM00448">
    <property type="entry name" value="REC"/>
    <property type="match status" value="1"/>
</dbReference>
<dbReference type="SUPFAM" id="SSF52172">
    <property type="entry name" value="CheY-like"/>
    <property type="match status" value="1"/>
</dbReference>
<dbReference type="GO" id="GO:0005524">
    <property type="term" value="F:ATP binding"/>
    <property type="evidence" value="ECO:0007669"/>
    <property type="project" value="UniProtKB-KW"/>
</dbReference>
<feature type="domain" description="Sigma-54 factor interaction" evidence="6">
    <location>
        <begin position="156"/>
        <end position="385"/>
    </location>
</feature>
<reference evidence="8" key="1">
    <citation type="submission" date="2020-10" db="EMBL/GenBank/DDBJ databases">
        <authorList>
            <person name="Gilroy R."/>
        </authorList>
    </citation>
    <scope>NUCLEOTIDE SEQUENCE</scope>
    <source>
        <strain evidence="8">B1-20833</strain>
    </source>
</reference>
<dbReference type="SMART" id="SM00382">
    <property type="entry name" value="AAA"/>
    <property type="match status" value="1"/>
</dbReference>
<keyword evidence="5" id="KW-0597">Phosphoprotein</keyword>
<feature type="modified residue" description="4-aspartylphosphate" evidence="5">
    <location>
        <position position="56"/>
    </location>
</feature>
<dbReference type="PRINTS" id="PR01590">
    <property type="entry name" value="HTHFIS"/>
</dbReference>
<sequence>MAKLKGKILVVDDNAGIRSALKILLPMHFAETEAIASPNELISRISDFKPDTVLLDMNFQRDINTGNEGLFWLDEIKRLYSTVQVVLFTAYADVPLAVEGMKRGAFDFIVKPWENSKLIMTLSEACKRHWQLEGLETAGPGTGMQTMPYHSEERMLWGNSPQMLSIRNTVNRIAPTDASVLITGENGTGKDMLAKEIHQLSGRKARDIVCVDMGAIPESLFESELFGYVKGAFTDARSDHKGKIEQAQGGTLFLDEIANIPLHLQAKLLRVLQNREIIRVGDTRPVSVDIRLICATNRDLSAMVRDGLFREDLYYRINTMHIHLPALRERKDEIIPLARKFLEEFADRYRRNVSDLGEDAVRCLISGQWKGNIRELRNCIEKAVILSDSNELSATDIGLDSDDRTFGKTEAESISYPGPADRFSGEDTLEMVEERAIRAAVRRYNGNLSLVAKSLDISRPTLYSKLKKYNI</sequence>
<comment type="caution">
    <text evidence="8">The sequence shown here is derived from an EMBL/GenBank/DDBJ whole genome shotgun (WGS) entry which is preliminary data.</text>
</comment>
<dbReference type="InterPro" id="IPR011006">
    <property type="entry name" value="CheY-like_superfamily"/>
</dbReference>
<dbReference type="Pfam" id="PF25601">
    <property type="entry name" value="AAA_lid_14"/>
    <property type="match status" value="1"/>
</dbReference>
<dbReference type="InterPro" id="IPR002197">
    <property type="entry name" value="HTH_Fis"/>
</dbReference>
<dbReference type="Pfam" id="PF00158">
    <property type="entry name" value="Sigma54_activat"/>
    <property type="match status" value="1"/>
</dbReference>
<dbReference type="InterPro" id="IPR001789">
    <property type="entry name" value="Sig_transdc_resp-reg_receiver"/>
</dbReference>
<evidence type="ECO:0000313" key="9">
    <source>
        <dbReference type="Proteomes" id="UP000823661"/>
    </source>
</evidence>
<protein>
    <submittedName>
        <fullName evidence="8">Sigma-54-dependent Fis family transcriptional regulator</fullName>
    </submittedName>
</protein>
<dbReference type="Pfam" id="PF02954">
    <property type="entry name" value="HTH_8"/>
    <property type="match status" value="1"/>
</dbReference>
<evidence type="ECO:0000256" key="3">
    <source>
        <dbReference type="ARBA" id="ARBA00023015"/>
    </source>
</evidence>
<dbReference type="SUPFAM" id="SSF46689">
    <property type="entry name" value="Homeodomain-like"/>
    <property type="match status" value="1"/>
</dbReference>
<accession>A0A9D9HI47</accession>
<evidence type="ECO:0000256" key="5">
    <source>
        <dbReference type="PROSITE-ProRule" id="PRU00169"/>
    </source>
</evidence>
<evidence type="ECO:0000313" key="8">
    <source>
        <dbReference type="EMBL" id="MBO8452219.1"/>
    </source>
</evidence>
<dbReference type="InterPro" id="IPR002078">
    <property type="entry name" value="Sigma_54_int"/>
</dbReference>
<dbReference type="PANTHER" id="PTHR32071:SF113">
    <property type="entry name" value="ALGINATE BIOSYNTHESIS TRANSCRIPTIONAL REGULATORY PROTEIN ALGB"/>
    <property type="match status" value="1"/>
</dbReference>
<evidence type="ECO:0000259" key="6">
    <source>
        <dbReference type="PROSITE" id="PS50045"/>
    </source>
</evidence>
<evidence type="ECO:0000259" key="7">
    <source>
        <dbReference type="PROSITE" id="PS50110"/>
    </source>
</evidence>
<organism evidence="8 9">
    <name type="scientific">Candidatus Cryptobacteroides intestinavium</name>
    <dbReference type="NCBI Taxonomy" id="2840766"/>
    <lineage>
        <taxon>Bacteria</taxon>
        <taxon>Pseudomonadati</taxon>
        <taxon>Bacteroidota</taxon>
        <taxon>Bacteroidia</taxon>
        <taxon>Bacteroidales</taxon>
        <taxon>Candidatus Cryptobacteroides</taxon>
    </lineage>
</organism>
<evidence type="ECO:0000256" key="4">
    <source>
        <dbReference type="ARBA" id="ARBA00023163"/>
    </source>
</evidence>
<gene>
    <name evidence="8" type="ORF">IAC06_04980</name>
</gene>
<dbReference type="InterPro" id="IPR003593">
    <property type="entry name" value="AAA+_ATPase"/>
</dbReference>
<dbReference type="GO" id="GO:0000160">
    <property type="term" value="P:phosphorelay signal transduction system"/>
    <property type="evidence" value="ECO:0007669"/>
    <property type="project" value="InterPro"/>
</dbReference>
<dbReference type="Gene3D" id="1.10.8.60">
    <property type="match status" value="1"/>
</dbReference>
<dbReference type="InterPro" id="IPR058031">
    <property type="entry name" value="AAA_lid_NorR"/>
</dbReference>
<evidence type="ECO:0000256" key="1">
    <source>
        <dbReference type="ARBA" id="ARBA00022741"/>
    </source>
</evidence>
<dbReference type="Proteomes" id="UP000823661">
    <property type="component" value="Unassembled WGS sequence"/>
</dbReference>
<proteinExistence type="predicted"/>
<dbReference type="Gene3D" id="3.40.50.2300">
    <property type="match status" value="1"/>
</dbReference>
<keyword evidence="2" id="KW-0067">ATP-binding</keyword>
<dbReference type="InterPro" id="IPR025943">
    <property type="entry name" value="Sigma_54_int_dom_ATP-bd_2"/>
</dbReference>
<name>A0A9D9HI47_9BACT</name>
<dbReference type="PROSITE" id="PS50110">
    <property type="entry name" value="RESPONSE_REGULATORY"/>
    <property type="match status" value="1"/>
</dbReference>
<dbReference type="PANTHER" id="PTHR32071">
    <property type="entry name" value="TRANSCRIPTIONAL REGULATORY PROTEIN"/>
    <property type="match status" value="1"/>
</dbReference>
<dbReference type="PROSITE" id="PS50045">
    <property type="entry name" value="SIGMA54_INTERACT_4"/>
    <property type="match status" value="1"/>
</dbReference>
<dbReference type="CDD" id="cd00009">
    <property type="entry name" value="AAA"/>
    <property type="match status" value="1"/>
</dbReference>
<dbReference type="InterPro" id="IPR009057">
    <property type="entry name" value="Homeodomain-like_sf"/>
</dbReference>
<keyword evidence="4" id="KW-0804">Transcription</keyword>
<dbReference type="Pfam" id="PF00072">
    <property type="entry name" value="Response_reg"/>
    <property type="match status" value="1"/>
</dbReference>
<evidence type="ECO:0000256" key="2">
    <source>
        <dbReference type="ARBA" id="ARBA00022840"/>
    </source>
</evidence>
<dbReference type="PROSITE" id="PS00676">
    <property type="entry name" value="SIGMA54_INTERACT_2"/>
    <property type="match status" value="1"/>
</dbReference>
<dbReference type="InterPro" id="IPR027417">
    <property type="entry name" value="P-loop_NTPase"/>
</dbReference>
<dbReference type="Gene3D" id="3.40.50.300">
    <property type="entry name" value="P-loop containing nucleotide triphosphate hydrolases"/>
    <property type="match status" value="1"/>
</dbReference>